<dbReference type="Proteomes" id="UP000294513">
    <property type="component" value="Unassembled WGS sequence"/>
</dbReference>
<organism evidence="1 2">
    <name type="scientific">Actinomadura rubrisoli</name>
    <dbReference type="NCBI Taxonomy" id="2530368"/>
    <lineage>
        <taxon>Bacteria</taxon>
        <taxon>Bacillati</taxon>
        <taxon>Actinomycetota</taxon>
        <taxon>Actinomycetes</taxon>
        <taxon>Streptosporangiales</taxon>
        <taxon>Thermomonosporaceae</taxon>
        <taxon>Actinomadura</taxon>
    </lineage>
</organism>
<accession>A0A4R5AHF7</accession>
<dbReference type="EMBL" id="SMKU01000295">
    <property type="protein sequence ID" value="TDD71115.1"/>
    <property type="molecule type" value="Genomic_DNA"/>
</dbReference>
<keyword evidence="2" id="KW-1185">Reference proteome</keyword>
<protein>
    <submittedName>
        <fullName evidence="1">Uncharacterized protein</fullName>
    </submittedName>
</protein>
<comment type="caution">
    <text evidence="1">The sequence shown here is derived from an EMBL/GenBank/DDBJ whole genome shotgun (WGS) entry which is preliminary data.</text>
</comment>
<evidence type="ECO:0000313" key="2">
    <source>
        <dbReference type="Proteomes" id="UP000294513"/>
    </source>
</evidence>
<dbReference type="AlphaFoldDB" id="A0A4R5AHF7"/>
<proteinExistence type="predicted"/>
<dbReference type="RefSeq" id="WP_131901447.1">
    <property type="nucleotide sequence ID" value="NZ_SMKU01000295.1"/>
</dbReference>
<reference evidence="1 2" key="1">
    <citation type="submission" date="2019-03" db="EMBL/GenBank/DDBJ databases">
        <title>Draft genome sequences of novel Actinobacteria.</title>
        <authorList>
            <person name="Sahin N."/>
            <person name="Ay H."/>
            <person name="Saygin H."/>
        </authorList>
    </citation>
    <scope>NUCLEOTIDE SEQUENCE [LARGE SCALE GENOMIC DNA]</scope>
    <source>
        <strain evidence="1 2">H3C3</strain>
    </source>
</reference>
<sequence>MAVSELQQEYGRWSWRWRAPLADRLALDRLPAQLVTLGAAGERAFGEIRDDGGDELMTVARQLQHEVEREGIQMSRDRLGRRLRERGFTIANYRLTELIAAVREESARRGSS</sequence>
<name>A0A4R5AHF7_9ACTN</name>
<evidence type="ECO:0000313" key="1">
    <source>
        <dbReference type="EMBL" id="TDD71115.1"/>
    </source>
</evidence>
<gene>
    <name evidence="1" type="ORF">E1298_36155</name>
</gene>